<evidence type="ECO:0000259" key="1">
    <source>
        <dbReference type="PROSITE" id="PS50921"/>
    </source>
</evidence>
<dbReference type="SUPFAM" id="SSF52172">
    <property type="entry name" value="CheY-like"/>
    <property type="match status" value="1"/>
</dbReference>
<dbReference type="Proteomes" id="UP000466794">
    <property type="component" value="Unassembled WGS sequence"/>
</dbReference>
<dbReference type="Gene3D" id="3.30.450.20">
    <property type="entry name" value="PAS domain"/>
    <property type="match status" value="1"/>
</dbReference>
<dbReference type="Pfam" id="PF03861">
    <property type="entry name" value="ANTAR"/>
    <property type="match status" value="1"/>
</dbReference>
<dbReference type="AlphaFoldDB" id="A0A7K1USG6"/>
<evidence type="ECO:0000313" key="3">
    <source>
        <dbReference type="Proteomes" id="UP000466794"/>
    </source>
</evidence>
<name>A0A7K1USG6_9NOCA</name>
<dbReference type="InterPro" id="IPR005561">
    <property type="entry name" value="ANTAR"/>
</dbReference>
<accession>A0A7K1USG6</accession>
<dbReference type="PROSITE" id="PS50921">
    <property type="entry name" value="ANTAR"/>
    <property type="match status" value="1"/>
</dbReference>
<proteinExistence type="predicted"/>
<dbReference type="Gene3D" id="1.10.10.10">
    <property type="entry name" value="Winged helix-like DNA-binding domain superfamily/Winged helix DNA-binding domain"/>
    <property type="match status" value="1"/>
</dbReference>
<dbReference type="InterPro" id="IPR011006">
    <property type="entry name" value="CheY-like_superfamily"/>
</dbReference>
<dbReference type="Pfam" id="PF08447">
    <property type="entry name" value="PAS_3"/>
    <property type="match status" value="1"/>
</dbReference>
<feature type="domain" description="ANTAR" evidence="1">
    <location>
        <begin position="117"/>
        <end position="178"/>
    </location>
</feature>
<dbReference type="InterPro" id="IPR036388">
    <property type="entry name" value="WH-like_DNA-bd_sf"/>
</dbReference>
<dbReference type="SUPFAM" id="SSF55785">
    <property type="entry name" value="PYP-like sensor domain (PAS domain)"/>
    <property type="match status" value="1"/>
</dbReference>
<sequence length="208" mass="22970">MGTGSPQHVGKFRFWFGDQRWEWSDELAVMHGYRPGAVLPTTELLLAHKHPEDRAHVASRIADSVESSLPFSGRHRIVDTGGNVHEVVVVGDRMVDAEDRVIGSTGYYIDVTETLAENRQEALDDSLPELYAARAVIEQAKGVIMLVYGINADAAFRVLTWRSQETNVKLRALAAQLMADVGSLTGSMTSIRSEFDHLLLTAHERVSG</sequence>
<organism evidence="2 3">
    <name type="scientific">Nocardia terrae</name>
    <dbReference type="NCBI Taxonomy" id="2675851"/>
    <lineage>
        <taxon>Bacteria</taxon>
        <taxon>Bacillati</taxon>
        <taxon>Actinomycetota</taxon>
        <taxon>Actinomycetes</taxon>
        <taxon>Mycobacteriales</taxon>
        <taxon>Nocardiaceae</taxon>
        <taxon>Nocardia</taxon>
    </lineage>
</organism>
<dbReference type="InterPro" id="IPR013655">
    <property type="entry name" value="PAS_fold_3"/>
</dbReference>
<dbReference type="SMART" id="SM01012">
    <property type="entry name" value="ANTAR"/>
    <property type="match status" value="1"/>
</dbReference>
<keyword evidence="3" id="KW-1185">Reference proteome</keyword>
<protein>
    <submittedName>
        <fullName evidence="2">ANTAR domain-containing protein</fullName>
    </submittedName>
</protein>
<dbReference type="GO" id="GO:0003723">
    <property type="term" value="F:RNA binding"/>
    <property type="evidence" value="ECO:0007669"/>
    <property type="project" value="InterPro"/>
</dbReference>
<dbReference type="EMBL" id="WRPP01000001">
    <property type="protein sequence ID" value="MVU77293.1"/>
    <property type="molecule type" value="Genomic_DNA"/>
</dbReference>
<comment type="caution">
    <text evidence="2">The sequence shown here is derived from an EMBL/GenBank/DDBJ whole genome shotgun (WGS) entry which is preliminary data.</text>
</comment>
<reference evidence="2 3" key="1">
    <citation type="submission" date="2019-12" db="EMBL/GenBank/DDBJ databases">
        <title>Nocardia sp. nov. ET3-3 isolated from soil.</title>
        <authorList>
            <person name="Kanchanasin P."/>
            <person name="Tanasupawat S."/>
            <person name="Yuki M."/>
            <person name="Kudo T."/>
        </authorList>
    </citation>
    <scope>NUCLEOTIDE SEQUENCE [LARGE SCALE GENOMIC DNA]</scope>
    <source>
        <strain evidence="2 3">ET3-3</strain>
    </source>
</reference>
<gene>
    <name evidence="2" type="ORF">GPX89_08545</name>
</gene>
<evidence type="ECO:0000313" key="2">
    <source>
        <dbReference type="EMBL" id="MVU77293.1"/>
    </source>
</evidence>
<dbReference type="InterPro" id="IPR035965">
    <property type="entry name" value="PAS-like_dom_sf"/>
</dbReference>